<dbReference type="InterPro" id="IPR002933">
    <property type="entry name" value="Peptidase_M20"/>
</dbReference>
<dbReference type="GO" id="GO:0016787">
    <property type="term" value="F:hydrolase activity"/>
    <property type="evidence" value="ECO:0007669"/>
    <property type="project" value="UniProtKB-KW"/>
</dbReference>
<accession>A0A4R8MAI7</accession>
<name>A0A4R8MAI7_9BACT</name>
<keyword evidence="4" id="KW-1185">Reference proteome</keyword>
<dbReference type="Pfam" id="PF07687">
    <property type="entry name" value="M20_dimer"/>
    <property type="match status" value="1"/>
</dbReference>
<evidence type="ECO:0000259" key="2">
    <source>
        <dbReference type="Pfam" id="PF07687"/>
    </source>
</evidence>
<dbReference type="SUPFAM" id="SSF53187">
    <property type="entry name" value="Zn-dependent exopeptidases"/>
    <property type="match status" value="1"/>
</dbReference>
<comment type="caution">
    <text evidence="3">The sequence shown here is derived from an EMBL/GenBank/DDBJ whole genome shotgun (WGS) entry which is preliminary data.</text>
</comment>
<dbReference type="Gene3D" id="3.30.70.360">
    <property type="match status" value="1"/>
</dbReference>
<gene>
    <name evidence="3" type="ORF">C8D99_10742</name>
</gene>
<dbReference type="RefSeq" id="WP_133957402.1">
    <property type="nucleotide sequence ID" value="NZ_SORI01000007.1"/>
</dbReference>
<organism evidence="3 4">
    <name type="scientific">Aminivibrio pyruvatiphilus</name>
    <dbReference type="NCBI Taxonomy" id="1005740"/>
    <lineage>
        <taxon>Bacteria</taxon>
        <taxon>Thermotogati</taxon>
        <taxon>Synergistota</taxon>
        <taxon>Synergistia</taxon>
        <taxon>Synergistales</taxon>
        <taxon>Aminobacteriaceae</taxon>
        <taxon>Aminivibrio</taxon>
    </lineage>
</organism>
<feature type="binding site" evidence="1">
    <location>
        <position position="164"/>
    </location>
    <ligand>
        <name>Mn(2+)</name>
        <dbReference type="ChEBI" id="CHEBI:29035"/>
        <label>2</label>
    </ligand>
</feature>
<dbReference type="NCBIfam" id="TIGR01891">
    <property type="entry name" value="amidohydrolases"/>
    <property type="match status" value="1"/>
</dbReference>
<reference evidence="3 4" key="1">
    <citation type="submission" date="2019-03" db="EMBL/GenBank/DDBJ databases">
        <title>Genomic Encyclopedia of Type Strains, Phase IV (KMG-IV): sequencing the most valuable type-strain genomes for metagenomic binning, comparative biology and taxonomic classification.</title>
        <authorList>
            <person name="Goeker M."/>
        </authorList>
    </citation>
    <scope>NUCLEOTIDE SEQUENCE [LARGE SCALE GENOMIC DNA]</scope>
    <source>
        <strain evidence="3 4">DSM 25964</strain>
    </source>
</reference>
<feature type="binding site" evidence="1">
    <location>
        <position position="138"/>
    </location>
    <ligand>
        <name>Mn(2+)</name>
        <dbReference type="ChEBI" id="CHEBI:29035"/>
        <label>2</label>
    </ligand>
</feature>
<dbReference type="Proteomes" id="UP000295066">
    <property type="component" value="Unassembled WGS sequence"/>
</dbReference>
<dbReference type="AlphaFoldDB" id="A0A4R8MAI7"/>
<dbReference type="InterPro" id="IPR017439">
    <property type="entry name" value="Amidohydrolase"/>
</dbReference>
<dbReference type="InterPro" id="IPR011650">
    <property type="entry name" value="Peptidase_M20_dimer"/>
</dbReference>
<sequence length="394" mass="41847">MANLGHETLELAGELVALRREFHAHPEPGFGERWTAGRIAAFLRGLGLEVKEGVAGTGVTALIRGNGGGKALLLRADMDALPLEEQTGLPFASLNRGMMHACGHDAHMAVLLTAAKMLSRMKDRFSGTVRLVFQPNEEIAGARRMIDEGRLLSDPPVDGAMALHVWSGIPSGKISVQAGPVMAAMDEFRAVIRGKGGHTGAPHKAADPVLAAANFISAAQMIQTREIDVFSPTLVMFGSVHAGGQASNIIPEEVSLAGTVRYLYSGGPDSPERPLQRFERVLAGICAASGMDYSLEWIPSNPCLVNDPGMAALVRNAASAVVGDENLVPYTCTAGEDFAEFAREVPSVFFFVGTGDREKGTDYPQHHPKFDIDEEALPAAVEILVRSALAFLGA</sequence>
<dbReference type="PIRSF" id="PIRSF005962">
    <property type="entry name" value="Pept_M20D_amidohydro"/>
    <property type="match status" value="1"/>
</dbReference>
<proteinExistence type="predicted"/>
<dbReference type="InterPro" id="IPR036264">
    <property type="entry name" value="Bact_exopeptidase_dim_dom"/>
</dbReference>
<evidence type="ECO:0000256" key="1">
    <source>
        <dbReference type="PIRSR" id="PIRSR005962-1"/>
    </source>
</evidence>
<dbReference type="Pfam" id="PF01546">
    <property type="entry name" value="Peptidase_M20"/>
    <property type="match status" value="1"/>
</dbReference>
<evidence type="ECO:0000313" key="3">
    <source>
        <dbReference type="EMBL" id="TDY60835.1"/>
    </source>
</evidence>
<comment type="cofactor">
    <cofactor evidence="1">
        <name>Mn(2+)</name>
        <dbReference type="ChEBI" id="CHEBI:29035"/>
    </cofactor>
    <text evidence="1">The Mn(2+) ion enhances activity.</text>
</comment>
<evidence type="ECO:0000313" key="4">
    <source>
        <dbReference type="Proteomes" id="UP000295066"/>
    </source>
</evidence>
<dbReference type="EMBL" id="SORI01000007">
    <property type="protein sequence ID" value="TDY60835.1"/>
    <property type="molecule type" value="Genomic_DNA"/>
</dbReference>
<keyword evidence="1" id="KW-0479">Metal-binding</keyword>
<feature type="domain" description="Peptidase M20 dimerisation" evidence="2">
    <location>
        <begin position="188"/>
        <end position="262"/>
    </location>
</feature>
<dbReference type="PANTHER" id="PTHR11014">
    <property type="entry name" value="PEPTIDASE M20 FAMILY MEMBER"/>
    <property type="match status" value="1"/>
</dbReference>
<feature type="binding site" evidence="1">
    <location>
        <position position="104"/>
    </location>
    <ligand>
        <name>Mn(2+)</name>
        <dbReference type="ChEBI" id="CHEBI:29035"/>
        <label>2</label>
    </ligand>
</feature>
<dbReference type="OrthoDB" id="9776731at2"/>
<dbReference type="GO" id="GO:0046872">
    <property type="term" value="F:metal ion binding"/>
    <property type="evidence" value="ECO:0007669"/>
    <property type="project" value="UniProtKB-KW"/>
</dbReference>
<protein>
    <submittedName>
        <fullName evidence="3">Amidohydrolase</fullName>
    </submittedName>
</protein>
<feature type="binding site" evidence="1">
    <location>
        <position position="102"/>
    </location>
    <ligand>
        <name>Mn(2+)</name>
        <dbReference type="ChEBI" id="CHEBI:29035"/>
        <label>2</label>
    </ligand>
</feature>
<dbReference type="PANTHER" id="PTHR11014:SF63">
    <property type="entry name" value="METALLOPEPTIDASE, PUTATIVE (AFU_ORTHOLOGUE AFUA_6G09600)-RELATED"/>
    <property type="match status" value="1"/>
</dbReference>
<dbReference type="Gene3D" id="3.40.630.10">
    <property type="entry name" value="Zn peptidases"/>
    <property type="match status" value="1"/>
</dbReference>
<keyword evidence="1" id="KW-0464">Manganese</keyword>
<keyword evidence="3" id="KW-0378">Hydrolase</keyword>
<feature type="binding site" evidence="1">
    <location>
        <position position="366"/>
    </location>
    <ligand>
        <name>Mn(2+)</name>
        <dbReference type="ChEBI" id="CHEBI:29035"/>
        <label>2</label>
    </ligand>
</feature>
<dbReference type="SUPFAM" id="SSF55031">
    <property type="entry name" value="Bacterial exopeptidase dimerisation domain"/>
    <property type="match status" value="1"/>
</dbReference>